<evidence type="ECO:0000313" key="1">
    <source>
        <dbReference type="EMBL" id="TFY51757.1"/>
    </source>
</evidence>
<comment type="caution">
    <text evidence="1">The sequence shown here is derived from an EMBL/GenBank/DDBJ whole genome shotgun (WGS) entry which is preliminary data.</text>
</comment>
<organism evidence="1 2">
    <name type="scientific">Dentipellis fragilis</name>
    <dbReference type="NCBI Taxonomy" id="205917"/>
    <lineage>
        <taxon>Eukaryota</taxon>
        <taxon>Fungi</taxon>
        <taxon>Dikarya</taxon>
        <taxon>Basidiomycota</taxon>
        <taxon>Agaricomycotina</taxon>
        <taxon>Agaricomycetes</taxon>
        <taxon>Russulales</taxon>
        <taxon>Hericiaceae</taxon>
        <taxon>Dentipellis</taxon>
    </lineage>
</organism>
<sequence length="527" mass="60643">MSANDILSLLERLNNDALTVIVETLCAVDPSGRSLKQLSARIYCNAPSRSNPPPASWPYVRTMVINGLFATSRGYDAGQLHQILPHLVALRKIVFTSFAPGVSWMDLEFMLAAPHICVLEIKEPANLLRQDFSFVDDTPLPCFTEFIYSIDNPHFLNWFELRTPIIVARRCYMTPFIFSLHETLELLHIPAAMAPVSEMATMDWPCLCELKLYSSGHFDSEDAIVFARLCSRMPRLWVLNFDFLRRGPSAQTLIWPSDTSFPASFEHMEMVCLHYPDPKDMFYSHLPSTLRHLSLIDRPRYLHFQNGQAEIIENYPKPVLIAARDLLQIFEQMPCRINSLVHLEIAFHADGLDRALFNHIITAFPNLHFLQIHRYRSERETNTDIECLMVRAIILPAIIVPLANDDTLLQIDLARNLSVLQALCHFWVYLDLPDDKPRPTVNYGEHHSTGAVNTSDLMPSLHHHATTIAHNCSPTLEIIDFLTNQWFGSQVWKRWYVSRDHDGRPVVQYENDISTQYVYSERFDDRP</sequence>
<reference evidence="1 2" key="1">
    <citation type="submission" date="2019-02" db="EMBL/GenBank/DDBJ databases">
        <title>Genome sequencing of the rare red list fungi Dentipellis fragilis.</title>
        <authorList>
            <person name="Buettner E."/>
            <person name="Kellner H."/>
        </authorList>
    </citation>
    <scope>NUCLEOTIDE SEQUENCE [LARGE SCALE GENOMIC DNA]</scope>
    <source>
        <strain evidence="1 2">DSM 105465</strain>
    </source>
</reference>
<dbReference type="EMBL" id="SEOQ01001441">
    <property type="protein sequence ID" value="TFY51757.1"/>
    <property type="molecule type" value="Genomic_DNA"/>
</dbReference>
<name>A0A4Y9XQU7_9AGAM</name>
<evidence type="ECO:0000313" key="2">
    <source>
        <dbReference type="Proteomes" id="UP000298327"/>
    </source>
</evidence>
<dbReference type="AlphaFoldDB" id="A0A4Y9XQU7"/>
<evidence type="ECO:0008006" key="3">
    <source>
        <dbReference type="Google" id="ProtNLM"/>
    </source>
</evidence>
<proteinExistence type="predicted"/>
<protein>
    <recommendedName>
        <fullName evidence="3">F-box domain-containing protein</fullName>
    </recommendedName>
</protein>
<dbReference type="OrthoDB" id="3270220at2759"/>
<accession>A0A4Y9XQU7</accession>
<dbReference type="Proteomes" id="UP000298327">
    <property type="component" value="Unassembled WGS sequence"/>
</dbReference>
<gene>
    <name evidence="1" type="ORF">EVG20_g10852</name>
</gene>
<keyword evidence="2" id="KW-1185">Reference proteome</keyword>